<proteinExistence type="predicted"/>
<evidence type="ECO:0000313" key="4">
    <source>
        <dbReference type="EMBL" id="DAE19173.1"/>
    </source>
</evidence>
<dbReference type="GO" id="GO:0008270">
    <property type="term" value="F:zinc ion binding"/>
    <property type="evidence" value="ECO:0007669"/>
    <property type="project" value="InterPro"/>
</dbReference>
<protein>
    <submittedName>
        <fullName evidence="4">HNH endonuclease</fullName>
    </submittedName>
</protein>
<dbReference type="EMBL" id="BK015669">
    <property type="protein sequence ID" value="DAE19173.1"/>
    <property type="molecule type" value="Genomic_DNA"/>
</dbReference>
<dbReference type="Gene3D" id="1.10.30.50">
    <property type="match status" value="1"/>
</dbReference>
<dbReference type="PANTHER" id="PTHR41286">
    <property type="entry name" value="HNH NUCLEASE YAJD-RELATED"/>
    <property type="match status" value="1"/>
</dbReference>
<evidence type="ECO:0000256" key="2">
    <source>
        <dbReference type="ARBA" id="ARBA00022801"/>
    </source>
</evidence>
<evidence type="ECO:0000259" key="3">
    <source>
        <dbReference type="Pfam" id="PF01844"/>
    </source>
</evidence>
<sequence length="115" mass="14019">MEDYKLAEYIRQLEKDNRLYRFYKSKAWCDLKDEVLTENHNECQLCKAEGKIRKAETVHHINYVHNRPELALSKTFIDVDGVEKQNLMPLCFDCHNKIHKRFNYKENEKITQERW</sequence>
<reference evidence="4" key="1">
    <citation type="journal article" date="2021" name="Proc. Natl. Acad. Sci. U.S.A.">
        <title>A Catalog of Tens of Thousands of Viruses from Human Metagenomes Reveals Hidden Associations with Chronic Diseases.</title>
        <authorList>
            <person name="Tisza M.J."/>
            <person name="Buck C.B."/>
        </authorList>
    </citation>
    <scope>NUCLEOTIDE SEQUENCE</scope>
    <source>
        <strain evidence="4">CtNYt19</strain>
    </source>
</reference>
<dbReference type="InterPro" id="IPR002711">
    <property type="entry name" value="HNH"/>
</dbReference>
<dbReference type="GO" id="GO:0004519">
    <property type="term" value="F:endonuclease activity"/>
    <property type="evidence" value="ECO:0007669"/>
    <property type="project" value="UniProtKB-KW"/>
</dbReference>
<dbReference type="PANTHER" id="PTHR41286:SF1">
    <property type="entry name" value="HNH NUCLEASE YAJD-RELATED"/>
    <property type="match status" value="1"/>
</dbReference>
<dbReference type="Pfam" id="PF01844">
    <property type="entry name" value="HNH"/>
    <property type="match status" value="1"/>
</dbReference>
<dbReference type="GO" id="GO:0016787">
    <property type="term" value="F:hydrolase activity"/>
    <property type="evidence" value="ECO:0007669"/>
    <property type="project" value="UniProtKB-KW"/>
</dbReference>
<evidence type="ECO:0000256" key="1">
    <source>
        <dbReference type="ARBA" id="ARBA00022722"/>
    </source>
</evidence>
<name>A0A8S5QK58_9CAUD</name>
<keyword evidence="4" id="KW-0255">Endonuclease</keyword>
<feature type="domain" description="HNH" evidence="3">
    <location>
        <begin position="43"/>
        <end position="101"/>
    </location>
</feature>
<keyword evidence="1" id="KW-0540">Nuclease</keyword>
<dbReference type="GO" id="GO:0003676">
    <property type="term" value="F:nucleic acid binding"/>
    <property type="evidence" value="ECO:0007669"/>
    <property type="project" value="InterPro"/>
</dbReference>
<organism evidence="4">
    <name type="scientific">Siphoviridae sp. ctNYt19</name>
    <dbReference type="NCBI Taxonomy" id="2825472"/>
    <lineage>
        <taxon>Viruses</taxon>
        <taxon>Duplodnaviria</taxon>
        <taxon>Heunggongvirae</taxon>
        <taxon>Uroviricota</taxon>
        <taxon>Caudoviricetes</taxon>
    </lineage>
</organism>
<accession>A0A8S5QK58</accession>
<keyword evidence="2" id="KW-0378">Hydrolase</keyword>